<accession>A0A927CAA6</accession>
<organism evidence="2 3">
    <name type="scientific">Paenibacillus oceani</name>
    <dbReference type="NCBI Taxonomy" id="2772510"/>
    <lineage>
        <taxon>Bacteria</taxon>
        <taxon>Bacillati</taxon>
        <taxon>Bacillota</taxon>
        <taxon>Bacilli</taxon>
        <taxon>Bacillales</taxon>
        <taxon>Paenibacillaceae</taxon>
        <taxon>Paenibacillus</taxon>
    </lineage>
</organism>
<comment type="caution">
    <text evidence="2">The sequence shown here is derived from an EMBL/GenBank/DDBJ whole genome shotgun (WGS) entry which is preliminary data.</text>
</comment>
<keyword evidence="1" id="KW-1133">Transmembrane helix</keyword>
<evidence type="ECO:0000313" key="2">
    <source>
        <dbReference type="EMBL" id="MBD2863724.1"/>
    </source>
</evidence>
<dbReference type="AlphaFoldDB" id="A0A927CAA6"/>
<sequence>MEKLLTHAGGVLAGYVLTELPLDGTMISSLEPVLDGVGIVSMVLFSGTLIYKAVKTLMGK</sequence>
<evidence type="ECO:0000256" key="1">
    <source>
        <dbReference type="SAM" id="Phobius"/>
    </source>
</evidence>
<keyword evidence="1" id="KW-0472">Membrane</keyword>
<feature type="transmembrane region" description="Helical" evidence="1">
    <location>
        <begin position="34"/>
        <end position="54"/>
    </location>
</feature>
<gene>
    <name evidence="2" type="ORF">IDH45_17160</name>
</gene>
<reference evidence="2" key="1">
    <citation type="submission" date="2020-09" db="EMBL/GenBank/DDBJ databases">
        <title>A novel bacterium of genus Paenibacillus, isolated from South China Sea.</title>
        <authorList>
            <person name="Huang H."/>
            <person name="Mo K."/>
            <person name="Hu Y."/>
        </authorList>
    </citation>
    <scope>NUCLEOTIDE SEQUENCE</scope>
    <source>
        <strain evidence="2">IB182363</strain>
    </source>
</reference>
<dbReference type="Proteomes" id="UP000639396">
    <property type="component" value="Unassembled WGS sequence"/>
</dbReference>
<evidence type="ECO:0000313" key="3">
    <source>
        <dbReference type="Proteomes" id="UP000639396"/>
    </source>
</evidence>
<dbReference type="RefSeq" id="WP_190929356.1">
    <property type="nucleotide sequence ID" value="NZ_JACXJA010000022.1"/>
</dbReference>
<keyword evidence="3" id="KW-1185">Reference proteome</keyword>
<keyword evidence="1" id="KW-0812">Transmembrane</keyword>
<dbReference type="EMBL" id="JACXJA010000022">
    <property type="protein sequence ID" value="MBD2863724.1"/>
    <property type="molecule type" value="Genomic_DNA"/>
</dbReference>
<name>A0A927CAA6_9BACL</name>
<proteinExistence type="predicted"/>
<protein>
    <submittedName>
        <fullName evidence="2">Uncharacterized protein</fullName>
    </submittedName>
</protein>